<name>A0ABQ9JXL9_9CUCU</name>
<keyword evidence="6" id="KW-0349">Heme</keyword>
<comment type="similarity">
    <text evidence="5">Belongs to the cytochrome P450 family.</text>
</comment>
<evidence type="ECO:0000256" key="10">
    <source>
        <dbReference type="ARBA" id="ARBA00023002"/>
    </source>
</evidence>
<evidence type="ECO:0000256" key="11">
    <source>
        <dbReference type="ARBA" id="ARBA00023004"/>
    </source>
</evidence>
<comment type="cofactor">
    <cofactor evidence="1">
        <name>heme</name>
        <dbReference type="ChEBI" id="CHEBI:30413"/>
    </cofactor>
</comment>
<accession>A0ABQ9JXL9</accession>
<dbReference type="Pfam" id="PF00067">
    <property type="entry name" value="p450"/>
    <property type="match status" value="1"/>
</dbReference>
<evidence type="ECO:0008006" key="16">
    <source>
        <dbReference type="Google" id="ProtNLM"/>
    </source>
</evidence>
<comment type="caution">
    <text evidence="14">The sequence shown here is derived from an EMBL/GenBank/DDBJ whole genome shotgun (WGS) entry which is preliminary data.</text>
</comment>
<keyword evidence="10" id="KW-0560">Oxidoreductase</keyword>
<evidence type="ECO:0000256" key="6">
    <source>
        <dbReference type="ARBA" id="ARBA00022617"/>
    </source>
</evidence>
<evidence type="ECO:0000256" key="12">
    <source>
        <dbReference type="ARBA" id="ARBA00023033"/>
    </source>
</evidence>
<organism evidence="14 15">
    <name type="scientific">Molorchus minor</name>
    <dbReference type="NCBI Taxonomy" id="1323400"/>
    <lineage>
        <taxon>Eukaryota</taxon>
        <taxon>Metazoa</taxon>
        <taxon>Ecdysozoa</taxon>
        <taxon>Arthropoda</taxon>
        <taxon>Hexapoda</taxon>
        <taxon>Insecta</taxon>
        <taxon>Pterygota</taxon>
        <taxon>Neoptera</taxon>
        <taxon>Endopterygota</taxon>
        <taxon>Coleoptera</taxon>
        <taxon>Polyphaga</taxon>
        <taxon>Cucujiformia</taxon>
        <taxon>Chrysomeloidea</taxon>
        <taxon>Cerambycidae</taxon>
        <taxon>Lamiinae</taxon>
        <taxon>Monochamini</taxon>
        <taxon>Molorchus</taxon>
    </lineage>
</organism>
<dbReference type="EMBL" id="JAPWTJ010000117">
    <property type="protein sequence ID" value="KAJ8982602.1"/>
    <property type="molecule type" value="Genomic_DNA"/>
</dbReference>
<proteinExistence type="inferred from homology"/>
<keyword evidence="13" id="KW-0472">Membrane</keyword>
<keyword evidence="15" id="KW-1185">Reference proteome</keyword>
<keyword evidence="7" id="KW-0479">Metal-binding</keyword>
<gene>
    <name evidence="14" type="ORF">NQ317_005074</name>
</gene>
<sequence length="457" mass="52471">MCTYIVLCPPLVYILRVLKPLWPNSGGKHEDAISLTTKAEPSLSVMGLKPPLPAIGRAPWTTHEILLASVVSIALIWWLQFLWSRRRLYESARKLQGPTAYPLIGASHNLIGDAYGITCKFMALFKQYPGIFKLWHGLRLLYGISDPNYFQILLPRCLDKEEWYQFSYPAVGHGLFTSPVYKWKRQRKMIMPMFNQKILDSFVTIFSEQSDIFADQLKKRIGKGGIRHFLFDVKSGLGVKVHTQTTDAPFLKWVESFFEGMFLKIFVFWYHFEFIFKRTKMAKEFYQGMDNIHNFGKNVVRDKLKALKEKQTELGLDLHLIENSETILCNLKKIGPAIFHFSKKVYEEVMDIIGPDRPVEARRSAAFKIHREIYQGDTQIVSCGQLRCKGHHGGREHVLVKGTSAIFNIYSVHTHCTPTKNTGPILIHSTQIGFYPKKSPKGIPAPTYRSLTVREIA</sequence>
<dbReference type="PANTHER" id="PTHR24291">
    <property type="entry name" value="CYTOCHROME P450 FAMILY 4"/>
    <property type="match status" value="1"/>
</dbReference>
<evidence type="ECO:0000313" key="14">
    <source>
        <dbReference type="EMBL" id="KAJ8982602.1"/>
    </source>
</evidence>
<dbReference type="SUPFAM" id="SSF48264">
    <property type="entry name" value="Cytochrome P450"/>
    <property type="match status" value="1"/>
</dbReference>
<evidence type="ECO:0000256" key="3">
    <source>
        <dbReference type="ARBA" id="ARBA00004174"/>
    </source>
</evidence>
<dbReference type="InterPro" id="IPR050196">
    <property type="entry name" value="Cytochrome_P450_Monoox"/>
</dbReference>
<reference evidence="14" key="1">
    <citation type="journal article" date="2023" name="Insect Mol. Biol.">
        <title>Genome sequencing provides insights into the evolution of gene families encoding plant cell wall-degrading enzymes in longhorned beetles.</title>
        <authorList>
            <person name="Shin N.R."/>
            <person name="Okamura Y."/>
            <person name="Kirsch R."/>
            <person name="Pauchet Y."/>
        </authorList>
    </citation>
    <scope>NUCLEOTIDE SEQUENCE</scope>
    <source>
        <strain evidence="14">MMC_N1</strain>
    </source>
</reference>
<keyword evidence="11" id="KW-0408">Iron</keyword>
<keyword evidence="8" id="KW-0256">Endoplasmic reticulum</keyword>
<evidence type="ECO:0000256" key="13">
    <source>
        <dbReference type="ARBA" id="ARBA00023136"/>
    </source>
</evidence>
<evidence type="ECO:0000256" key="5">
    <source>
        <dbReference type="ARBA" id="ARBA00010617"/>
    </source>
</evidence>
<dbReference type="InterPro" id="IPR036396">
    <property type="entry name" value="Cyt_P450_sf"/>
</dbReference>
<evidence type="ECO:0000256" key="2">
    <source>
        <dbReference type="ARBA" id="ARBA00003690"/>
    </source>
</evidence>
<evidence type="ECO:0000256" key="4">
    <source>
        <dbReference type="ARBA" id="ARBA00004406"/>
    </source>
</evidence>
<comment type="subcellular location">
    <subcellularLocation>
        <location evidence="4">Endoplasmic reticulum membrane</location>
        <topology evidence="4">Peripheral membrane protein</topology>
    </subcellularLocation>
    <subcellularLocation>
        <location evidence="3">Microsome membrane</location>
        <topology evidence="3">Peripheral membrane protein</topology>
    </subcellularLocation>
</comment>
<protein>
    <recommendedName>
        <fullName evidence="16">Cytochrome P450</fullName>
    </recommendedName>
</protein>
<dbReference type="Gene3D" id="1.10.630.10">
    <property type="entry name" value="Cytochrome P450"/>
    <property type="match status" value="1"/>
</dbReference>
<keyword evidence="12" id="KW-0503">Monooxygenase</keyword>
<evidence type="ECO:0000256" key="7">
    <source>
        <dbReference type="ARBA" id="ARBA00022723"/>
    </source>
</evidence>
<evidence type="ECO:0000313" key="15">
    <source>
        <dbReference type="Proteomes" id="UP001162164"/>
    </source>
</evidence>
<keyword evidence="9" id="KW-0492">Microsome</keyword>
<dbReference type="InterPro" id="IPR001128">
    <property type="entry name" value="Cyt_P450"/>
</dbReference>
<comment type="function">
    <text evidence="2">May be involved in the metabolism of insect hormones and in the breakdown of synthetic insecticides.</text>
</comment>
<evidence type="ECO:0000256" key="9">
    <source>
        <dbReference type="ARBA" id="ARBA00022848"/>
    </source>
</evidence>
<dbReference type="PANTHER" id="PTHR24291:SF189">
    <property type="entry name" value="CYTOCHROME P450 4C3-RELATED"/>
    <property type="match status" value="1"/>
</dbReference>
<evidence type="ECO:0000256" key="8">
    <source>
        <dbReference type="ARBA" id="ARBA00022824"/>
    </source>
</evidence>
<dbReference type="Proteomes" id="UP001162164">
    <property type="component" value="Unassembled WGS sequence"/>
</dbReference>
<evidence type="ECO:0000256" key="1">
    <source>
        <dbReference type="ARBA" id="ARBA00001971"/>
    </source>
</evidence>